<feature type="domain" description="Dicer dsRNA-binding fold" evidence="4">
    <location>
        <begin position="109"/>
        <end position="199"/>
    </location>
</feature>
<evidence type="ECO:0000259" key="4">
    <source>
        <dbReference type="PROSITE" id="PS51327"/>
    </source>
</evidence>
<dbReference type="STRING" id="133412.A0A1R1X207"/>
<gene>
    <name evidence="5" type="ORF">AYI70_g11420</name>
</gene>
<evidence type="ECO:0000256" key="3">
    <source>
        <dbReference type="SAM" id="Phobius"/>
    </source>
</evidence>
<keyword evidence="1" id="KW-0378">Hydrolase</keyword>
<comment type="caution">
    <text evidence="5">The sequence shown here is derived from an EMBL/GenBank/DDBJ whole genome shotgun (WGS) entry which is preliminary data.</text>
</comment>
<dbReference type="Pfam" id="PF03368">
    <property type="entry name" value="Dicer_dimer"/>
    <property type="match status" value="1"/>
</dbReference>
<name>A0A1R1X207_9FUNG</name>
<dbReference type="GO" id="GO:0003723">
    <property type="term" value="F:RNA binding"/>
    <property type="evidence" value="ECO:0007669"/>
    <property type="project" value="UniProtKB-UniRule"/>
</dbReference>
<dbReference type="Proteomes" id="UP000187283">
    <property type="component" value="Unassembled WGS sequence"/>
</dbReference>
<evidence type="ECO:0000256" key="1">
    <source>
        <dbReference type="ARBA" id="ARBA00022801"/>
    </source>
</evidence>
<dbReference type="EMBL" id="LSSN01005742">
    <property type="protein sequence ID" value="OMJ08627.1"/>
    <property type="molecule type" value="Genomic_DNA"/>
</dbReference>
<keyword evidence="3" id="KW-0472">Membrane</keyword>
<keyword evidence="2" id="KW-0694">RNA-binding</keyword>
<dbReference type="OrthoDB" id="416741at2759"/>
<evidence type="ECO:0000313" key="5">
    <source>
        <dbReference type="EMBL" id="OMJ08627.1"/>
    </source>
</evidence>
<evidence type="ECO:0000256" key="2">
    <source>
        <dbReference type="PROSITE-ProRule" id="PRU00657"/>
    </source>
</evidence>
<keyword evidence="3" id="KW-1133">Transmembrane helix</keyword>
<dbReference type="GO" id="GO:0016891">
    <property type="term" value="F:RNA endonuclease activity producing 5'-phosphomonoesters, hydrolytic mechanism"/>
    <property type="evidence" value="ECO:0007669"/>
    <property type="project" value="InterPro"/>
</dbReference>
<keyword evidence="6" id="KW-1185">Reference proteome</keyword>
<dbReference type="Gene3D" id="3.30.160.380">
    <property type="entry name" value="Dicer dimerisation domain"/>
    <property type="match status" value="1"/>
</dbReference>
<feature type="transmembrane region" description="Helical" evidence="3">
    <location>
        <begin position="172"/>
        <end position="191"/>
    </location>
</feature>
<sequence>MTMEDVMHKFCIAPKEIRRKNLGLVSLTDKYSQVPGRLTYSISVDELNFEMTKIDHCEYVESDILIKESVKENLDKLTCELFSALRKVSISEVFFDVIETCAKLTALSSISIIFQYAQTLFSINSDFIPPTFLYTMISKTETKAVITFPPNSPIKKIVGPISGNKKLAKRAACFYSVLVLFHYGLLSSRLLPIKRINGI</sequence>
<protein>
    <recommendedName>
        <fullName evidence="4">Dicer dsRNA-binding fold domain-containing protein</fullName>
    </recommendedName>
</protein>
<proteinExistence type="predicted"/>
<dbReference type="PROSITE" id="PS51327">
    <property type="entry name" value="DICER_DSRBF"/>
    <property type="match status" value="1"/>
</dbReference>
<evidence type="ECO:0000313" key="6">
    <source>
        <dbReference type="Proteomes" id="UP000187283"/>
    </source>
</evidence>
<reference evidence="5 6" key="1">
    <citation type="submission" date="2017-01" db="EMBL/GenBank/DDBJ databases">
        <authorList>
            <person name="Mah S.A."/>
            <person name="Swanson W.J."/>
            <person name="Moy G.W."/>
            <person name="Vacquier V.D."/>
        </authorList>
    </citation>
    <scope>NUCLEOTIDE SEQUENCE [LARGE SCALE GENOMIC DNA]</scope>
    <source>
        <strain evidence="5 6">GSMNP</strain>
    </source>
</reference>
<keyword evidence="3" id="KW-0812">Transmembrane</keyword>
<dbReference type="AlphaFoldDB" id="A0A1R1X207"/>
<organism evidence="5 6">
    <name type="scientific">Smittium culicis</name>
    <dbReference type="NCBI Taxonomy" id="133412"/>
    <lineage>
        <taxon>Eukaryota</taxon>
        <taxon>Fungi</taxon>
        <taxon>Fungi incertae sedis</taxon>
        <taxon>Zoopagomycota</taxon>
        <taxon>Kickxellomycotina</taxon>
        <taxon>Harpellomycetes</taxon>
        <taxon>Harpellales</taxon>
        <taxon>Legeriomycetaceae</taxon>
        <taxon>Smittium</taxon>
    </lineage>
</organism>
<dbReference type="InterPro" id="IPR005034">
    <property type="entry name" value="Dicer_dimerisation"/>
</dbReference>
<accession>A0A1R1X207</accession>
<dbReference type="InterPro" id="IPR038248">
    <property type="entry name" value="Dicer_dimer_sf"/>
</dbReference>